<dbReference type="Pfam" id="PF25917">
    <property type="entry name" value="BSH_RND"/>
    <property type="match status" value="1"/>
</dbReference>
<evidence type="ECO:0000256" key="4">
    <source>
        <dbReference type="SAM" id="Phobius"/>
    </source>
</evidence>
<comment type="subcellular location">
    <subcellularLocation>
        <location evidence="1">Cell envelope</location>
    </subcellularLocation>
</comment>
<reference evidence="6 7" key="1">
    <citation type="journal article" date="2022" name="Mar. Drugs">
        <title>Bioassay-Guided Fractionation Leads to the Detection of Cholic Acid Generated by the Rare Thalassomonas sp.</title>
        <authorList>
            <person name="Pheiffer F."/>
            <person name="Schneider Y.K."/>
            <person name="Hansen E.H."/>
            <person name="Andersen J.H."/>
            <person name="Isaksson J."/>
            <person name="Busche T."/>
            <person name="R C."/>
            <person name="Kalinowski J."/>
            <person name="Zyl L.V."/>
            <person name="Trindade M."/>
        </authorList>
    </citation>
    <scope>NUCLEOTIDE SEQUENCE [LARGE SCALE GENOMIC DNA]</scope>
    <source>
        <strain evidence="6 7">A5K-61T</strain>
    </source>
</reference>
<proteinExistence type="inferred from homology"/>
<evidence type="ECO:0000256" key="2">
    <source>
        <dbReference type="ARBA" id="ARBA00009477"/>
    </source>
</evidence>
<evidence type="ECO:0000256" key="1">
    <source>
        <dbReference type="ARBA" id="ARBA00004196"/>
    </source>
</evidence>
<dbReference type="Proteomes" id="UP001215231">
    <property type="component" value="Chromosome"/>
</dbReference>
<comment type="similarity">
    <text evidence="2">Belongs to the membrane fusion protein (MFP) (TC 8.A.1) family.</text>
</comment>
<protein>
    <submittedName>
        <fullName evidence="6">Efflux RND transporter periplasmic adaptor subunit</fullName>
    </submittedName>
</protein>
<evidence type="ECO:0000256" key="3">
    <source>
        <dbReference type="ARBA" id="ARBA00023054"/>
    </source>
</evidence>
<sequence length="412" mass="45847">MDTKIERIGLKKHYYFIFLGVFLIICTLVFNTWNQSSVNAQDITLATVKSNFNYQLQGVGKVKPLKVWNVNNDLPGRVVGVKVRNGQVVKEGDELVQLENTELELKKESLLYELELVQIETISLEQKLLAERIEHQSKVKKAQLSLKIAKGNYLAKKQLFDKGASSESVLTVARLDLEMAEFEVEREQELITTKKLAADARLKLMQAKLTRKQQEVDSTIRLLKKLRVLAPIAGVVTEVTGNYGSYINKGQKMGLISSVEHLFAQIVLPEKEIAKIKVGTVVKVSSSQGLVNAKVTLINPALKNGTVEIEAEFVDHPEWLKPELPIQATFDIPSDKKLLYVNAPVGISPNSQSTVYKLSPVTGMLNKTEVFFGRLNDGKLEVVHGLTVNDVVVVSSQEILTGDDITLIREAS</sequence>
<name>A0ABY7VGL0_9GAMM</name>
<dbReference type="PANTHER" id="PTHR32347:SF23">
    <property type="entry name" value="BLL5650 PROTEIN"/>
    <property type="match status" value="1"/>
</dbReference>
<dbReference type="EMBL" id="CP059693">
    <property type="protein sequence ID" value="WDE12658.1"/>
    <property type="molecule type" value="Genomic_DNA"/>
</dbReference>
<dbReference type="Gene3D" id="2.40.50.100">
    <property type="match status" value="1"/>
</dbReference>
<dbReference type="InterPro" id="IPR058625">
    <property type="entry name" value="MdtA-like_BSH"/>
</dbReference>
<dbReference type="SUPFAM" id="SSF111369">
    <property type="entry name" value="HlyD-like secretion proteins"/>
    <property type="match status" value="2"/>
</dbReference>
<evidence type="ECO:0000313" key="6">
    <source>
        <dbReference type="EMBL" id="WDE12658.1"/>
    </source>
</evidence>
<feature type="transmembrane region" description="Helical" evidence="4">
    <location>
        <begin position="14"/>
        <end position="33"/>
    </location>
</feature>
<dbReference type="InterPro" id="IPR050465">
    <property type="entry name" value="UPF0194_transport"/>
</dbReference>
<evidence type="ECO:0000259" key="5">
    <source>
        <dbReference type="Pfam" id="PF25917"/>
    </source>
</evidence>
<accession>A0ABY7VGL0</accession>
<evidence type="ECO:0000313" key="7">
    <source>
        <dbReference type="Proteomes" id="UP001215231"/>
    </source>
</evidence>
<keyword evidence="4" id="KW-1133">Transmembrane helix</keyword>
<organism evidence="6 7">
    <name type="scientific">Thalassomonas haliotis</name>
    <dbReference type="NCBI Taxonomy" id="485448"/>
    <lineage>
        <taxon>Bacteria</taxon>
        <taxon>Pseudomonadati</taxon>
        <taxon>Pseudomonadota</taxon>
        <taxon>Gammaproteobacteria</taxon>
        <taxon>Alteromonadales</taxon>
        <taxon>Colwelliaceae</taxon>
        <taxon>Thalassomonas</taxon>
    </lineage>
</organism>
<dbReference type="Gene3D" id="2.40.30.170">
    <property type="match status" value="1"/>
</dbReference>
<keyword evidence="4" id="KW-0812">Transmembrane</keyword>
<keyword evidence="4" id="KW-0472">Membrane</keyword>
<gene>
    <name evidence="6" type="ORF">H3N35_04060</name>
</gene>
<feature type="domain" description="Multidrug resistance protein MdtA-like barrel-sandwich hybrid" evidence="5">
    <location>
        <begin position="73"/>
        <end position="256"/>
    </location>
</feature>
<dbReference type="PANTHER" id="PTHR32347">
    <property type="entry name" value="EFFLUX SYSTEM COMPONENT YKNX-RELATED"/>
    <property type="match status" value="1"/>
</dbReference>
<dbReference type="RefSeq" id="WP_274052940.1">
    <property type="nucleotide sequence ID" value="NZ_CP059693.1"/>
</dbReference>
<keyword evidence="7" id="KW-1185">Reference proteome</keyword>
<keyword evidence="3" id="KW-0175">Coiled coil</keyword>